<dbReference type="EMBL" id="PPCV01000002">
    <property type="protein sequence ID" value="RXW32868.1"/>
    <property type="molecule type" value="Genomic_DNA"/>
</dbReference>
<comment type="catalytic activity">
    <reaction evidence="8 11">
        <text>2 H2O2 = O2 + 2 H2O</text>
        <dbReference type="Rhea" id="RHEA:20309"/>
        <dbReference type="ChEBI" id="CHEBI:15377"/>
        <dbReference type="ChEBI" id="CHEBI:15379"/>
        <dbReference type="ChEBI" id="CHEBI:16240"/>
        <dbReference type="EC" id="1.11.1.6"/>
    </reaction>
</comment>
<feature type="active site" evidence="9">
    <location>
        <position position="58"/>
    </location>
</feature>
<dbReference type="InterPro" id="IPR024711">
    <property type="entry name" value="Catalase_clade1/3"/>
</dbReference>
<dbReference type="Pfam" id="PF06628">
    <property type="entry name" value="Catalase-rel"/>
    <property type="match status" value="1"/>
</dbReference>
<dbReference type="GO" id="GO:0042542">
    <property type="term" value="P:response to hydrogen peroxide"/>
    <property type="evidence" value="ECO:0007669"/>
    <property type="project" value="TreeGrafter"/>
</dbReference>
<evidence type="ECO:0000313" key="15">
    <source>
        <dbReference type="Proteomes" id="UP000290624"/>
    </source>
</evidence>
<evidence type="ECO:0000256" key="11">
    <source>
        <dbReference type="RuleBase" id="RU000498"/>
    </source>
</evidence>
<feature type="active site" evidence="9">
    <location>
        <position position="130"/>
    </location>
</feature>
<dbReference type="PROSITE" id="PS00437">
    <property type="entry name" value="CATALASE_1"/>
    <property type="match status" value="1"/>
</dbReference>
<dbReference type="GO" id="GO:0004096">
    <property type="term" value="F:catalase activity"/>
    <property type="evidence" value="ECO:0007669"/>
    <property type="project" value="UniProtKB-EC"/>
</dbReference>
<organism evidence="14 15">
    <name type="scientific">Propioniciclava flava</name>
    <dbReference type="NCBI Taxonomy" id="2072026"/>
    <lineage>
        <taxon>Bacteria</taxon>
        <taxon>Bacillati</taxon>
        <taxon>Actinomycetota</taxon>
        <taxon>Actinomycetes</taxon>
        <taxon>Propionibacteriales</taxon>
        <taxon>Propionibacteriaceae</taxon>
        <taxon>Propioniciclava</taxon>
    </lineage>
</organism>
<dbReference type="Gene3D" id="2.40.180.10">
    <property type="entry name" value="Catalase core domain"/>
    <property type="match status" value="1"/>
</dbReference>
<dbReference type="Pfam" id="PF00199">
    <property type="entry name" value="Catalase"/>
    <property type="match status" value="1"/>
</dbReference>
<evidence type="ECO:0000259" key="13">
    <source>
        <dbReference type="SMART" id="SM01060"/>
    </source>
</evidence>
<evidence type="ECO:0000256" key="4">
    <source>
        <dbReference type="ARBA" id="ARBA00022723"/>
    </source>
</evidence>
<dbReference type="InterPro" id="IPR010582">
    <property type="entry name" value="Catalase_immune_responsive"/>
</dbReference>
<evidence type="ECO:0000256" key="12">
    <source>
        <dbReference type="SAM" id="MobiDB-lite"/>
    </source>
</evidence>
<dbReference type="InterPro" id="IPR018028">
    <property type="entry name" value="Catalase"/>
</dbReference>
<dbReference type="PANTHER" id="PTHR11465:SF9">
    <property type="entry name" value="CATALASE"/>
    <property type="match status" value="1"/>
</dbReference>
<evidence type="ECO:0000256" key="1">
    <source>
        <dbReference type="ARBA" id="ARBA00005329"/>
    </source>
</evidence>
<dbReference type="InterPro" id="IPR024708">
    <property type="entry name" value="Catalase_AS"/>
</dbReference>
<sequence>MTTSSSSHPSQTTGGAVAESDAHSLSVGADGPIVLHDVHLVETLAHFNRENVVERRPHAKGAGAFGHFTVTHDVSQYTKAAVFQPGTQTKTLLRFSTVAGELGSPDTWRDVRGFSLRFYTTEGNYDLVGNNTPVFFLRDPIKFPHFIRSQKRLPASGLRDNTMQWDFWTLSPETAHQVAYLMGDRGLPKTWRNMNGYGSHTYMWVNAAGERFWVKYHFHTQQGMEYLSNEEAATIAGQDADYHRRDLFESIERGDFPKWTLSVQIMPYEDAKTYRFNPFDLTKTWSKQDYPLIEVGELELNQNPDNYFAQIEQAAFAPSNIVPGIGFSPDKMLLGRVFAYADAQRYRIGSNFHQLPVNQPIAVPGGQESANHYMFDGQMAFYHSGDAPVYAPNSFGRPYSDWQGTPAETWEADGEILRSANTLHAEDDDFGQAGTLVREVFDDAARDRLVETVTGALTGVTGEVLARAIWYWKSIDPTVGARIEANVNAR</sequence>
<keyword evidence="7 11" id="KW-0376">Hydrogen peroxide</keyword>
<dbReference type="GO" id="GO:0005737">
    <property type="term" value="C:cytoplasm"/>
    <property type="evidence" value="ECO:0007669"/>
    <property type="project" value="TreeGrafter"/>
</dbReference>
<dbReference type="Proteomes" id="UP000290624">
    <property type="component" value="Unassembled WGS sequence"/>
</dbReference>
<dbReference type="PROSITE" id="PS00438">
    <property type="entry name" value="CATALASE_2"/>
    <property type="match status" value="1"/>
</dbReference>
<dbReference type="PIRSF" id="PIRSF038928">
    <property type="entry name" value="Catalase_clade1-3"/>
    <property type="match status" value="1"/>
</dbReference>
<keyword evidence="15" id="KW-1185">Reference proteome</keyword>
<dbReference type="EC" id="1.11.1.6" evidence="11"/>
<dbReference type="RefSeq" id="WP_129457736.1">
    <property type="nucleotide sequence ID" value="NZ_PPCV01000002.1"/>
</dbReference>
<dbReference type="CDD" id="cd08156">
    <property type="entry name" value="catalase_clade_3"/>
    <property type="match status" value="1"/>
</dbReference>
<name>A0A4V1Q7K1_9ACTN</name>
<comment type="cofactor">
    <cofactor evidence="10">
        <name>heme</name>
        <dbReference type="ChEBI" id="CHEBI:30413"/>
    </cofactor>
</comment>
<keyword evidence="3 10" id="KW-0349">Heme</keyword>
<dbReference type="GO" id="GO:0020037">
    <property type="term" value="F:heme binding"/>
    <property type="evidence" value="ECO:0007669"/>
    <property type="project" value="InterPro"/>
</dbReference>
<comment type="similarity">
    <text evidence="1 11">Belongs to the catalase family.</text>
</comment>
<evidence type="ECO:0000256" key="7">
    <source>
        <dbReference type="ARBA" id="ARBA00023324"/>
    </source>
</evidence>
<feature type="region of interest" description="Disordered" evidence="12">
    <location>
        <begin position="1"/>
        <end position="21"/>
    </location>
</feature>
<dbReference type="AlphaFoldDB" id="A0A4V1Q7K1"/>
<evidence type="ECO:0000256" key="2">
    <source>
        <dbReference type="ARBA" id="ARBA00022559"/>
    </source>
</evidence>
<keyword evidence="4 10" id="KW-0479">Metal-binding</keyword>
<comment type="caution">
    <text evidence="14">The sequence shown here is derived from an EMBL/GenBank/DDBJ whole genome shotgun (WGS) entry which is preliminary data.</text>
</comment>
<evidence type="ECO:0000256" key="6">
    <source>
        <dbReference type="ARBA" id="ARBA00023004"/>
    </source>
</evidence>
<gene>
    <name evidence="14" type="ORF">C1706_02995</name>
</gene>
<feature type="domain" description="Catalase core" evidence="13">
    <location>
        <begin position="11"/>
        <end position="399"/>
    </location>
</feature>
<dbReference type="GO" id="GO:0042744">
    <property type="term" value="P:hydrogen peroxide catabolic process"/>
    <property type="evidence" value="ECO:0007669"/>
    <property type="project" value="UniProtKB-KW"/>
</dbReference>
<evidence type="ECO:0000313" key="14">
    <source>
        <dbReference type="EMBL" id="RXW32868.1"/>
    </source>
</evidence>
<proteinExistence type="inferred from homology"/>
<dbReference type="PROSITE" id="PS51402">
    <property type="entry name" value="CATALASE_3"/>
    <property type="match status" value="1"/>
</dbReference>
<dbReference type="FunFam" id="2.40.180.10:FF:000001">
    <property type="entry name" value="Catalase"/>
    <property type="match status" value="1"/>
</dbReference>
<keyword evidence="6 10" id="KW-0408">Iron</keyword>
<dbReference type="InterPro" id="IPR020835">
    <property type="entry name" value="Catalase_sf"/>
</dbReference>
<evidence type="ECO:0000256" key="5">
    <source>
        <dbReference type="ARBA" id="ARBA00023002"/>
    </source>
</evidence>
<evidence type="ECO:0000256" key="10">
    <source>
        <dbReference type="PIRSR" id="PIRSR038928-2"/>
    </source>
</evidence>
<protein>
    <recommendedName>
        <fullName evidence="11">Catalase</fullName>
        <ecNumber evidence="11">1.11.1.6</ecNumber>
    </recommendedName>
</protein>
<dbReference type="GO" id="GO:0046872">
    <property type="term" value="F:metal ion binding"/>
    <property type="evidence" value="ECO:0007669"/>
    <property type="project" value="UniProtKB-KW"/>
</dbReference>
<reference evidence="14 15" key="1">
    <citation type="submission" date="2018-01" db="EMBL/GenBank/DDBJ databases">
        <title>Lactibacter flavus gen. nov., sp. nov., a novel bacterium of the family Propionibacteriaceae isolated from raw milk and dairy products.</title>
        <authorList>
            <person name="Wenning M."/>
            <person name="Breitenwieser F."/>
            <person name="Huptas C."/>
            <person name="von Neubeck M."/>
            <person name="Busse H.-J."/>
            <person name="Scherer S."/>
        </authorList>
    </citation>
    <scope>NUCLEOTIDE SEQUENCE [LARGE SCALE GENOMIC DNA]</scope>
    <source>
        <strain evidence="14 15">VG341</strain>
    </source>
</reference>
<keyword evidence="2 11" id="KW-0575">Peroxidase</keyword>
<evidence type="ECO:0000256" key="8">
    <source>
        <dbReference type="ARBA" id="ARBA00049254"/>
    </source>
</evidence>
<dbReference type="PRINTS" id="PR00067">
    <property type="entry name" value="CATALASE"/>
</dbReference>
<dbReference type="SMART" id="SM01060">
    <property type="entry name" value="Catalase"/>
    <property type="match status" value="1"/>
</dbReference>
<evidence type="ECO:0000256" key="9">
    <source>
        <dbReference type="PIRSR" id="PIRSR038928-1"/>
    </source>
</evidence>
<accession>A0A4V1Q7K1</accession>
<evidence type="ECO:0000256" key="3">
    <source>
        <dbReference type="ARBA" id="ARBA00022617"/>
    </source>
</evidence>
<dbReference type="InterPro" id="IPR011614">
    <property type="entry name" value="Catalase_core"/>
</dbReference>
<dbReference type="SUPFAM" id="SSF56634">
    <property type="entry name" value="Heme-dependent catalase-like"/>
    <property type="match status" value="1"/>
</dbReference>
<keyword evidence="5 11" id="KW-0560">Oxidoreductase</keyword>
<feature type="binding site" description="axial binding residue" evidence="10">
    <location>
        <position position="340"/>
    </location>
    <ligand>
        <name>heme</name>
        <dbReference type="ChEBI" id="CHEBI:30413"/>
    </ligand>
    <ligandPart>
        <name>Fe</name>
        <dbReference type="ChEBI" id="CHEBI:18248"/>
    </ligandPart>
</feature>
<feature type="compositionally biased region" description="Low complexity" evidence="12">
    <location>
        <begin position="1"/>
        <end position="13"/>
    </location>
</feature>
<dbReference type="OrthoDB" id="3169619at2"/>
<dbReference type="InterPro" id="IPR040333">
    <property type="entry name" value="Catalase_3"/>
</dbReference>
<dbReference type="InterPro" id="IPR002226">
    <property type="entry name" value="Catalase_haem_BS"/>
</dbReference>
<dbReference type="PANTHER" id="PTHR11465">
    <property type="entry name" value="CATALASE"/>
    <property type="match status" value="1"/>
</dbReference>